<gene>
    <name evidence="2" type="ordered locus">tsr1305</name>
</gene>
<dbReference type="STRING" id="197221.gene:10747903"/>
<accession>Q8DJC2</accession>
<evidence type="ECO:0000313" key="2">
    <source>
        <dbReference type="EMBL" id="BAC08857.1"/>
    </source>
</evidence>
<keyword evidence="3" id="KW-1185">Reference proteome</keyword>
<evidence type="ECO:0000313" key="3">
    <source>
        <dbReference type="Proteomes" id="UP000000440"/>
    </source>
</evidence>
<evidence type="ECO:0000256" key="1">
    <source>
        <dbReference type="SAM" id="Phobius"/>
    </source>
</evidence>
<keyword evidence="1" id="KW-1133">Transmembrane helix</keyword>
<dbReference type="EMBL" id="BA000039">
    <property type="protein sequence ID" value="BAC08857.1"/>
    <property type="molecule type" value="Genomic_DNA"/>
</dbReference>
<protein>
    <submittedName>
        <fullName evidence="2">Tsr1305 protein</fullName>
    </submittedName>
</protein>
<dbReference type="AlphaFoldDB" id="Q8DJC2"/>
<keyword evidence="1" id="KW-0812">Transmembrane</keyword>
<name>Q8DJC2_THEVB</name>
<sequence>MLRSHPWPKIKPMLLEDRAMSQAPVRLSANGYVLDVPFDSFWQGMYEFASYLLWSLCLSLFLSLLLSLFSYWFSVTFGVPVVPFFLIVL</sequence>
<feature type="transmembrane region" description="Helical" evidence="1">
    <location>
        <begin position="48"/>
        <end position="65"/>
    </location>
</feature>
<dbReference type="KEGG" id="tel:tsr1305"/>
<proteinExistence type="predicted"/>
<keyword evidence="1" id="KW-0472">Membrane</keyword>
<organism evidence="2 3">
    <name type="scientific">Thermosynechococcus vestitus (strain NIES-2133 / IAM M-273 / BP-1)</name>
    <dbReference type="NCBI Taxonomy" id="197221"/>
    <lineage>
        <taxon>Bacteria</taxon>
        <taxon>Bacillati</taxon>
        <taxon>Cyanobacteriota</taxon>
        <taxon>Cyanophyceae</taxon>
        <taxon>Acaryochloridales</taxon>
        <taxon>Thermosynechococcaceae</taxon>
        <taxon>Thermosynechococcus</taxon>
    </lineage>
</organism>
<dbReference type="EnsemblBacteria" id="BAC08857">
    <property type="protein sequence ID" value="BAC08857"/>
    <property type="gene ID" value="BAC08857"/>
</dbReference>
<dbReference type="Proteomes" id="UP000000440">
    <property type="component" value="Chromosome"/>
</dbReference>
<reference evidence="2 3" key="1">
    <citation type="journal article" date="2002" name="DNA Res.">
        <title>Complete genome structure of the thermophilic cyanobacterium Thermosynechococcus elongatus BP-1.</title>
        <authorList>
            <person name="Nakamura Y."/>
            <person name="Kaneko T."/>
            <person name="Sato S."/>
            <person name="Ikeuchi M."/>
            <person name="Katoh H."/>
            <person name="Sasamoto S."/>
            <person name="Watanabe A."/>
            <person name="Iriguchi M."/>
            <person name="Kawashima K."/>
            <person name="Kimura T."/>
            <person name="Kishida Y."/>
            <person name="Kiyokawa C."/>
            <person name="Kohara M."/>
            <person name="Matsumoto M."/>
            <person name="Matsuno A."/>
            <person name="Nakazaki N."/>
            <person name="Shimpo S."/>
            <person name="Sugimoto M."/>
            <person name="Takeuchi C."/>
            <person name="Yamada M."/>
            <person name="Tabata S."/>
        </authorList>
    </citation>
    <scope>NUCLEOTIDE SEQUENCE [LARGE SCALE GENOMIC DNA]</scope>
    <source>
        <strain evidence="3">IAM M-273 / NIES-2133 / BP-1</strain>
    </source>
</reference>